<organism evidence="1 2">
    <name type="scientific">Taklimakanibacter albus</name>
    <dbReference type="NCBI Taxonomy" id="2800327"/>
    <lineage>
        <taxon>Bacteria</taxon>
        <taxon>Pseudomonadati</taxon>
        <taxon>Pseudomonadota</taxon>
        <taxon>Alphaproteobacteria</taxon>
        <taxon>Hyphomicrobiales</taxon>
        <taxon>Aestuariivirgaceae</taxon>
        <taxon>Taklimakanibacter</taxon>
    </lineage>
</organism>
<evidence type="ECO:0000313" key="1">
    <source>
        <dbReference type="EMBL" id="MBK1870504.1"/>
    </source>
</evidence>
<keyword evidence="2" id="KW-1185">Reference proteome</keyword>
<comment type="caution">
    <text evidence="1">The sequence shown here is derived from an EMBL/GenBank/DDBJ whole genome shotgun (WGS) entry which is preliminary data.</text>
</comment>
<name>A0ACC5RCZ6_9HYPH</name>
<accession>A0ACC5RCZ6</accession>
<evidence type="ECO:0000313" key="2">
    <source>
        <dbReference type="Proteomes" id="UP000616151"/>
    </source>
</evidence>
<reference evidence="1" key="1">
    <citation type="submission" date="2021-01" db="EMBL/GenBank/DDBJ databases">
        <authorList>
            <person name="Sun Q."/>
        </authorList>
    </citation>
    <scope>NUCLEOTIDE SEQUENCE</scope>
    <source>
        <strain evidence="1">YIM B02566</strain>
    </source>
</reference>
<sequence>MRDYILNQAETAGKTFTFPALHRIVANWRKRRQLRQLELLDDHVLMDIGLTRDELIRVQRVPLARDPVSELLNIRPTSRGLRHK</sequence>
<dbReference type="Proteomes" id="UP000616151">
    <property type="component" value="Unassembled WGS sequence"/>
</dbReference>
<protein>
    <submittedName>
        <fullName evidence="1">DUF1127 domain-containing protein</fullName>
    </submittedName>
</protein>
<proteinExistence type="predicted"/>
<gene>
    <name evidence="1" type="ORF">JHL16_29330</name>
</gene>
<dbReference type="EMBL" id="JAENHL010000008">
    <property type="protein sequence ID" value="MBK1870504.1"/>
    <property type="molecule type" value="Genomic_DNA"/>
</dbReference>